<keyword evidence="1" id="KW-0812">Transmembrane</keyword>
<dbReference type="RefSeq" id="WP_074908852.1">
    <property type="nucleotide sequence ID" value="NZ_FOVK01000001.1"/>
</dbReference>
<dbReference type="Gene3D" id="3.40.50.410">
    <property type="entry name" value="von Willebrand factor, type A domain"/>
    <property type="match status" value="1"/>
</dbReference>
<evidence type="ECO:0000256" key="1">
    <source>
        <dbReference type="SAM" id="Phobius"/>
    </source>
</evidence>
<dbReference type="PROSITE" id="PS00409">
    <property type="entry name" value="PROKAR_NTER_METHYL"/>
    <property type="match status" value="1"/>
</dbReference>
<name>A0A1I4XNS8_9CLOT</name>
<dbReference type="InterPro" id="IPR036465">
    <property type="entry name" value="vWFA_dom_sf"/>
</dbReference>
<accession>A0A1I4XNS8</accession>
<keyword evidence="4" id="KW-1185">Reference proteome</keyword>
<dbReference type="PROSITE" id="PS50234">
    <property type="entry name" value="VWFA"/>
    <property type="match status" value="1"/>
</dbReference>
<organism evidence="3 4">
    <name type="scientific">Proteiniclasticum ruminis</name>
    <dbReference type="NCBI Taxonomy" id="398199"/>
    <lineage>
        <taxon>Bacteria</taxon>
        <taxon>Bacillati</taxon>
        <taxon>Bacillota</taxon>
        <taxon>Clostridia</taxon>
        <taxon>Eubacteriales</taxon>
        <taxon>Clostridiaceae</taxon>
        <taxon>Proteiniclasticum</taxon>
    </lineage>
</organism>
<evidence type="ECO:0000259" key="2">
    <source>
        <dbReference type="PROSITE" id="PS50234"/>
    </source>
</evidence>
<dbReference type="CDD" id="cd00198">
    <property type="entry name" value="vWFA"/>
    <property type="match status" value="1"/>
</dbReference>
<proteinExistence type="predicted"/>
<dbReference type="Proteomes" id="UP000181899">
    <property type="component" value="Unassembled WGS sequence"/>
</dbReference>
<keyword evidence="1" id="KW-1133">Transmembrane helix</keyword>
<reference evidence="3 4" key="1">
    <citation type="submission" date="2016-10" db="EMBL/GenBank/DDBJ databases">
        <authorList>
            <person name="de Groot N.N."/>
        </authorList>
    </citation>
    <scope>NUCLEOTIDE SEQUENCE [LARGE SCALE GENOMIC DNA]</scope>
    <source>
        <strain evidence="3 4">ML2</strain>
    </source>
</reference>
<feature type="domain" description="VWFA" evidence="2">
    <location>
        <begin position="212"/>
        <end position="446"/>
    </location>
</feature>
<dbReference type="SUPFAM" id="SSF53300">
    <property type="entry name" value="vWA-like"/>
    <property type="match status" value="1"/>
</dbReference>
<dbReference type="SMART" id="SM00327">
    <property type="entry name" value="VWA"/>
    <property type="match status" value="1"/>
</dbReference>
<evidence type="ECO:0000313" key="4">
    <source>
        <dbReference type="Proteomes" id="UP000181899"/>
    </source>
</evidence>
<feature type="transmembrane region" description="Helical" evidence="1">
    <location>
        <begin position="23"/>
        <end position="48"/>
    </location>
</feature>
<dbReference type="EMBL" id="FOVK01000001">
    <property type="protein sequence ID" value="SFN27276.1"/>
    <property type="molecule type" value="Genomic_DNA"/>
</dbReference>
<dbReference type="InterPro" id="IPR012902">
    <property type="entry name" value="N_methyl_site"/>
</dbReference>
<dbReference type="Pfam" id="PF00092">
    <property type="entry name" value="VWA"/>
    <property type="match status" value="1"/>
</dbReference>
<dbReference type="InterPro" id="IPR002035">
    <property type="entry name" value="VWF_A"/>
</dbReference>
<dbReference type="OrthoDB" id="1656124at2"/>
<protein>
    <submittedName>
        <fullName evidence="3">von Willebrand factor type A domain-containing protein</fullName>
    </submittedName>
</protein>
<evidence type="ECO:0000313" key="3">
    <source>
        <dbReference type="EMBL" id="SFN27276.1"/>
    </source>
</evidence>
<gene>
    <name evidence="3" type="ORF">SAMN04488695_10185</name>
</gene>
<sequence length="462" mass="50540">MVTLNKKNELSVSKSSVLSTRGITLIELLIAMSLLTLIISVAGSMMIFSNKSQATVQIEYQIQSDMRLASEKLNQEIRYSSAVFMMNENQYRNSGDLKSDWNYVALSDDKTEIVQYIWNDSTGLHDKKVLVHAQDGILYGLSFKGVISDSKLVHFKLDGFTSGSTDSKVSVSTTLNAVNSAVVDDSGTNLAPSLALAYRADDIPDPDKVTVAVTMVLDKSGSMGYQMGGIGNGSTAVRMQVMKEKAKALIDIFAEMNNVYISLVPFSTNANNPGNFLNASTNKSALKNAIDGLNANGGTNAGDGIRRSYYQHVDFNNSKTEQVINYTIVLMDGNPTFWPSTNGSNSYYGTGNISDSTSLMGGNGSSTIQGSMDYIKNFSNSYIKINNHTQAAFLKTFVIGFTGVSEEVERAEEIAQYHNHPTDSRIKGMYYAATNSEELEQVFTSIADYILRETWHIYGPLP</sequence>
<dbReference type="AlphaFoldDB" id="A0A1I4XNS8"/>
<keyword evidence="1" id="KW-0472">Membrane</keyword>